<accession>A0A9D1R452</accession>
<proteinExistence type="predicted"/>
<protein>
    <submittedName>
        <fullName evidence="2">DUF975 family protein</fullName>
    </submittedName>
</protein>
<feature type="transmembrane region" description="Helical" evidence="1">
    <location>
        <begin position="152"/>
        <end position="180"/>
    </location>
</feature>
<gene>
    <name evidence="2" type="ORF">H9742_01190</name>
</gene>
<keyword evidence="1" id="KW-0472">Membrane</keyword>
<comment type="caution">
    <text evidence="2">The sequence shown here is derived from an EMBL/GenBank/DDBJ whole genome shotgun (WGS) entry which is preliminary data.</text>
</comment>
<dbReference type="AlphaFoldDB" id="A0A9D1R452"/>
<dbReference type="Pfam" id="PF06161">
    <property type="entry name" value="DUF975"/>
    <property type="match status" value="1"/>
</dbReference>
<feature type="transmembrane region" description="Helical" evidence="1">
    <location>
        <begin position="207"/>
        <end position="232"/>
    </location>
</feature>
<dbReference type="PANTHER" id="PTHR40076">
    <property type="entry name" value="MEMBRANE PROTEIN-RELATED"/>
    <property type="match status" value="1"/>
</dbReference>
<reference evidence="2" key="2">
    <citation type="submission" date="2021-04" db="EMBL/GenBank/DDBJ databases">
        <authorList>
            <person name="Gilroy R."/>
        </authorList>
    </citation>
    <scope>NUCLEOTIDE SEQUENCE</scope>
    <source>
        <strain evidence="2">CHK195-6426</strain>
    </source>
</reference>
<organism evidence="2 3">
    <name type="scientific">Candidatus Acetatifactor stercoripullorum</name>
    <dbReference type="NCBI Taxonomy" id="2838414"/>
    <lineage>
        <taxon>Bacteria</taxon>
        <taxon>Bacillati</taxon>
        <taxon>Bacillota</taxon>
        <taxon>Clostridia</taxon>
        <taxon>Lachnospirales</taxon>
        <taxon>Lachnospiraceae</taxon>
        <taxon>Acetatifactor</taxon>
    </lineage>
</organism>
<feature type="transmembrane region" description="Helical" evidence="1">
    <location>
        <begin position="26"/>
        <end position="50"/>
    </location>
</feature>
<dbReference type="Proteomes" id="UP000824265">
    <property type="component" value="Unassembled WGS sequence"/>
</dbReference>
<keyword evidence="1" id="KW-0812">Transmembrane</keyword>
<evidence type="ECO:0000256" key="1">
    <source>
        <dbReference type="SAM" id="Phobius"/>
    </source>
</evidence>
<evidence type="ECO:0000313" key="2">
    <source>
        <dbReference type="EMBL" id="HIW80138.1"/>
    </source>
</evidence>
<keyword evidence="1" id="KW-1133">Transmembrane helix</keyword>
<dbReference type="EMBL" id="DXGH01000006">
    <property type="protein sequence ID" value="HIW80138.1"/>
    <property type="molecule type" value="Genomic_DNA"/>
</dbReference>
<feature type="transmembrane region" description="Helical" evidence="1">
    <location>
        <begin position="119"/>
        <end position="140"/>
    </location>
</feature>
<evidence type="ECO:0000313" key="3">
    <source>
        <dbReference type="Proteomes" id="UP000824265"/>
    </source>
</evidence>
<dbReference type="InterPro" id="IPR010380">
    <property type="entry name" value="DUF975"/>
</dbReference>
<reference evidence="2" key="1">
    <citation type="journal article" date="2021" name="PeerJ">
        <title>Extensive microbial diversity within the chicken gut microbiome revealed by metagenomics and culture.</title>
        <authorList>
            <person name="Gilroy R."/>
            <person name="Ravi A."/>
            <person name="Getino M."/>
            <person name="Pursley I."/>
            <person name="Horton D.L."/>
            <person name="Alikhan N.F."/>
            <person name="Baker D."/>
            <person name="Gharbi K."/>
            <person name="Hall N."/>
            <person name="Watson M."/>
            <person name="Adriaenssens E.M."/>
            <person name="Foster-Nyarko E."/>
            <person name="Jarju S."/>
            <person name="Secka A."/>
            <person name="Antonio M."/>
            <person name="Oren A."/>
            <person name="Chaudhuri R.R."/>
            <person name="La Ragione R."/>
            <person name="Hildebrand F."/>
            <person name="Pallen M.J."/>
        </authorList>
    </citation>
    <scope>NUCLEOTIDE SEQUENCE</scope>
    <source>
        <strain evidence="2">CHK195-6426</strain>
    </source>
</reference>
<dbReference type="PANTHER" id="PTHR40076:SF1">
    <property type="entry name" value="MEMBRANE PROTEIN"/>
    <property type="match status" value="1"/>
</dbReference>
<sequence>MSKQYKTSAKLKNTAKDKLTGAYPKAILITFLSGLIPFCASLAISMIASMTSSAAYAMTGQFSVVMGLQVVFFLISTAASIVIGVLQLGLSLFFLNLACGQPCTVSNLFYGFRTQSNKALGVSAAMVLLDTVCLTPYQMLLDHFQNTWELSWLGFSLLALGIGLVIYVPLSLGLSQAFYLMLDFPERSAKEALKLSLQIMRGHKGRLFYVQISFLPLMFLCLLSFGIGYLWLVPYMNMTSAVFFLDLMNPAPQKQDTSS</sequence>
<feature type="transmembrane region" description="Helical" evidence="1">
    <location>
        <begin position="70"/>
        <end position="98"/>
    </location>
</feature>
<name>A0A9D1R452_9FIRM</name>